<evidence type="ECO:0000313" key="2">
    <source>
        <dbReference type="Proteomes" id="UP000260665"/>
    </source>
</evidence>
<comment type="caution">
    <text evidence="1">The sequence shown here is derived from an EMBL/GenBank/DDBJ whole genome shotgun (WGS) entry which is preliminary data.</text>
</comment>
<evidence type="ECO:0000313" key="1">
    <source>
        <dbReference type="EMBL" id="RFO98886.1"/>
    </source>
</evidence>
<name>A0A3E1RHL5_9BURK</name>
<protein>
    <submittedName>
        <fullName evidence="1">Uncharacterized protein</fullName>
    </submittedName>
</protein>
<dbReference type="EMBL" id="QFZK01000001">
    <property type="protein sequence ID" value="RFO98886.1"/>
    <property type="molecule type" value="Genomic_DNA"/>
</dbReference>
<reference evidence="1 2" key="1">
    <citation type="submission" date="2018-05" db="EMBL/GenBank/DDBJ databases">
        <title>Rhodoferax soyangensis sp.nov., isolated from an oligotrophic freshwater lake.</title>
        <authorList>
            <person name="Park M."/>
        </authorList>
    </citation>
    <scope>NUCLEOTIDE SEQUENCE [LARGE SCALE GENOMIC DNA]</scope>
    <source>
        <strain evidence="1 2">IMCC26218</strain>
    </source>
</reference>
<keyword evidence="2" id="KW-1185">Reference proteome</keyword>
<accession>A0A3E1RHL5</accession>
<dbReference type="AlphaFoldDB" id="A0A3E1RHL5"/>
<sequence length="96" mass="9937">MQAFVVAVLVAGCFVYALWTLGPKAPRQRLALALLKWPLPALLQKPLSAAARMQGGCGCDGCDQPSALKPAAGKGAVTGAGTAEAQYKPVTFVRKP</sequence>
<organism evidence="1 2">
    <name type="scientific">Rhodoferax lacus</name>
    <dbReference type="NCBI Taxonomy" id="2184758"/>
    <lineage>
        <taxon>Bacteria</taxon>
        <taxon>Pseudomonadati</taxon>
        <taxon>Pseudomonadota</taxon>
        <taxon>Betaproteobacteria</taxon>
        <taxon>Burkholderiales</taxon>
        <taxon>Comamonadaceae</taxon>
        <taxon>Rhodoferax</taxon>
    </lineage>
</organism>
<proteinExistence type="predicted"/>
<gene>
    <name evidence="1" type="ORF">DIC66_03170</name>
</gene>
<dbReference type="RefSeq" id="WP_117173904.1">
    <property type="nucleotide sequence ID" value="NZ_QFZK01000001.1"/>
</dbReference>
<dbReference type="Proteomes" id="UP000260665">
    <property type="component" value="Unassembled WGS sequence"/>
</dbReference>